<name>A0A0J8VER5_9GAMM</name>
<comment type="caution">
    <text evidence="1">The sequence shown here is derived from an EMBL/GenBank/DDBJ whole genome shotgun (WGS) entry which is preliminary data.</text>
</comment>
<dbReference type="STRING" id="680026.AB733_08470"/>
<protein>
    <submittedName>
        <fullName evidence="1">Uncharacterized protein</fullName>
    </submittedName>
</protein>
<reference evidence="1 2" key="1">
    <citation type="submission" date="2018-01" db="EMBL/GenBank/DDBJ databases">
        <title>Whole genome sequencing of Histamine producing bacteria.</title>
        <authorList>
            <person name="Butler K."/>
        </authorList>
    </citation>
    <scope>NUCLEOTIDE SEQUENCE [LARGE SCALE GENOMIC DNA]</scope>
    <source>
        <strain evidence="1 2">DSM 24669</strain>
    </source>
</reference>
<keyword evidence="2" id="KW-1185">Reference proteome</keyword>
<dbReference type="AlphaFoldDB" id="A0A0J8VER5"/>
<dbReference type="Proteomes" id="UP000240481">
    <property type="component" value="Unassembled WGS sequence"/>
</dbReference>
<organism evidence="1 2">
    <name type="scientific">Photobacterium swingsii</name>
    <dbReference type="NCBI Taxonomy" id="680026"/>
    <lineage>
        <taxon>Bacteria</taxon>
        <taxon>Pseudomonadati</taxon>
        <taxon>Pseudomonadota</taxon>
        <taxon>Gammaproteobacteria</taxon>
        <taxon>Vibrionales</taxon>
        <taxon>Vibrionaceae</taxon>
        <taxon>Photobacterium</taxon>
    </lineage>
</organism>
<evidence type="ECO:0000313" key="2">
    <source>
        <dbReference type="Proteomes" id="UP000240481"/>
    </source>
</evidence>
<gene>
    <name evidence="1" type="ORF">C9I94_15420</name>
</gene>
<sequence>MPNAEQNPVAAPRVWFDITPYSSLSYFFSLRDIDHAPTSSNAIKALTFFAGYKQLNIIAMVNNVEIQTQGYRIHQNQNTFFYFAF</sequence>
<dbReference type="EMBL" id="PYLZ01000008">
    <property type="protein sequence ID" value="PSW23511.1"/>
    <property type="molecule type" value="Genomic_DNA"/>
</dbReference>
<evidence type="ECO:0000313" key="1">
    <source>
        <dbReference type="EMBL" id="PSW23511.1"/>
    </source>
</evidence>
<proteinExistence type="predicted"/>
<accession>A0A0J8VER5</accession>